<dbReference type="Proteomes" id="UP000008021">
    <property type="component" value="Chromosome 1"/>
</dbReference>
<protein>
    <submittedName>
        <fullName evidence="2">Uncharacterized protein</fullName>
    </submittedName>
</protein>
<dbReference type="AlphaFoldDB" id="A0A0E0C788"/>
<name>A0A0E0C788_9ORYZ</name>
<reference evidence="2" key="2">
    <citation type="submission" date="2018-05" db="EMBL/GenBank/DDBJ databases">
        <title>OmerRS3 (Oryza meridionalis Reference Sequence Version 3).</title>
        <authorList>
            <person name="Zhang J."/>
            <person name="Kudrna D."/>
            <person name="Lee S."/>
            <person name="Talag J."/>
            <person name="Welchert J."/>
            <person name="Wing R.A."/>
        </authorList>
    </citation>
    <scope>NUCLEOTIDE SEQUENCE [LARGE SCALE GENOMIC DNA]</scope>
    <source>
        <strain evidence="2">cv. OR44</strain>
    </source>
</reference>
<dbReference type="EnsemblPlants" id="OMERI01G26920.2">
    <property type="protein sequence ID" value="OMERI01G26920.2"/>
    <property type="gene ID" value="OMERI01G26920"/>
</dbReference>
<reference evidence="2" key="1">
    <citation type="submission" date="2015-04" db="UniProtKB">
        <authorList>
            <consortium name="EnsemblPlants"/>
        </authorList>
    </citation>
    <scope>IDENTIFICATION</scope>
</reference>
<dbReference type="Gramene" id="OMERI01G26920.2">
    <property type="protein sequence ID" value="OMERI01G26920.2"/>
    <property type="gene ID" value="OMERI01G26920"/>
</dbReference>
<proteinExistence type="predicted"/>
<dbReference type="HOGENOM" id="CLU_2053382_0_0_1"/>
<evidence type="ECO:0000313" key="2">
    <source>
        <dbReference type="EnsemblPlants" id="OMERI01G26920.2"/>
    </source>
</evidence>
<evidence type="ECO:0000313" key="3">
    <source>
        <dbReference type="Proteomes" id="UP000008021"/>
    </source>
</evidence>
<accession>A0A0E0C788</accession>
<feature type="region of interest" description="Disordered" evidence="1">
    <location>
        <begin position="69"/>
        <end position="104"/>
    </location>
</feature>
<sequence length="120" mass="12948">MVAGAAGWGGRGHSCANFTLEMLCNTSNGVTSPVTTTFFFSKSTSNHDQPCTRGNRTCTQREHVKKAKASVLSPGADAATPALKHFAPPDEQARSSDTRSTQACKFRVQDTRSCDQRRVI</sequence>
<organism evidence="2">
    <name type="scientific">Oryza meridionalis</name>
    <dbReference type="NCBI Taxonomy" id="40149"/>
    <lineage>
        <taxon>Eukaryota</taxon>
        <taxon>Viridiplantae</taxon>
        <taxon>Streptophyta</taxon>
        <taxon>Embryophyta</taxon>
        <taxon>Tracheophyta</taxon>
        <taxon>Spermatophyta</taxon>
        <taxon>Magnoliopsida</taxon>
        <taxon>Liliopsida</taxon>
        <taxon>Poales</taxon>
        <taxon>Poaceae</taxon>
        <taxon>BOP clade</taxon>
        <taxon>Oryzoideae</taxon>
        <taxon>Oryzeae</taxon>
        <taxon>Oryzinae</taxon>
        <taxon>Oryza</taxon>
    </lineage>
</organism>
<feature type="compositionally biased region" description="Basic and acidic residues" evidence="1">
    <location>
        <begin position="87"/>
        <end position="97"/>
    </location>
</feature>
<evidence type="ECO:0000256" key="1">
    <source>
        <dbReference type="SAM" id="MobiDB-lite"/>
    </source>
</evidence>
<keyword evidence="3" id="KW-1185">Reference proteome</keyword>